<accession>A0A4U5PBT1</accession>
<feature type="transmembrane region" description="Helical" evidence="6">
    <location>
        <begin position="127"/>
        <end position="147"/>
    </location>
</feature>
<dbReference type="EMBL" id="AZBU02000002">
    <property type="protein sequence ID" value="TKR93837.1"/>
    <property type="molecule type" value="Genomic_DNA"/>
</dbReference>
<protein>
    <recommendedName>
        <fullName evidence="9">Transmembrane protein 50A</fullName>
    </recommendedName>
</protein>
<comment type="caution">
    <text evidence="7">The sequence shown here is derived from an EMBL/GenBank/DDBJ whole genome shotgun (WGS) entry which is preliminary data.</text>
</comment>
<comment type="similarity">
    <text evidence="2">Belongs to the UPF0220 family.</text>
</comment>
<dbReference type="AlphaFoldDB" id="A0A4U5PBT1"/>
<reference evidence="7 8" key="2">
    <citation type="journal article" date="2019" name="G3 (Bethesda)">
        <title>Hybrid Assembly of the Genome of the Entomopathogenic Nematode Steinernema carpocapsae Identifies the X-Chromosome.</title>
        <authorList>
            <person name="Serra L."/>
            <person name="Macchietto M."/>
            <person name="Macias-Munoz A."/>
            <person name="McGill C.J."/>
            <person name="Rodriguez I.M."/>
            <person name="Rodriguez B."/>
            <person name="Murad R."/>
            <person name="Mortazavi A."/>
        </authorList>
    </citation>
    <scope>NUCLEOTIDE SEQUENCE [LARGE SCALE GENOMIC DNA]</scope>
    <source>
        <strain evidence="7 8">ALL</strain>
    </source>
</reference>
<evidence type="ECO:0000313" key="7">
    <source>
        <dbReference type="EMBL" id="TKR93837.1"/>
    </source>
</evidence>
<dbReference type="InterPro" id="IPR007919">
    <property type="entry name" value="UPF0220"/>
</dbReference>
<feature type="transmembrane region" description="Helical" evidence="6">
    <location>
        <begin position="94"/>
        <end position="115"/>
    </location>
</feature>
<feature type="transmembrane region" description="Helical" evidence="6">
    <location>
        <begin position="54"/>
        <end position="73"/>
    </location>
</feature>
<evidence type="ECO:0000256" key="6">
    <source>
        <dbReference type="SAM" id="Phobius"/>
    </source>
</evidence>
<keyword evidence="8" id="KW-1185">Reference proteome</keyword>
<dbReference type="GO" id="GO:0016020">
    <property type="term" value="C:membrane"/>
    <property type="evidence" value="ECO:0007669"/>
    <property type="project" value="UniProtKB-SubCell"/>
</dbReference>
<dbReference type="OrthoDB" id="268928at2759"/>
<dbReference type="PANTHER" id="PTHR13180">
    <property type="entry name" value="SMALL MEMBRANE PROTEIN-RELATED"/>
    <property type="match status" value="1"/>
</dbReference>
<evidence type="ECO:0000256" key="1">
    <source>
        <dbReference type="ARBA" id="ARBA00004141"/>
    </source>
</evidence>
<comment type="subcellular location">
    <subcellularLocation>
        <location evidence="1">Membrane</location>
        <topology evidence="1">Multi-pass membrane protein</topology>
    </subcellularLocation>
</comment>
<name>A0A4U5PBT1_STECR</name>
<dbReference type="STRING" id="34508.A0A4U5PBT1"/>
<evidence type="ECO:0000256" key="5">
    <source>
        <dbReference type="ARBA" id="ARBA00023136"/>
    </source>
</evidence>
<organism evidence="7 8">
    <name type="scientific">Steinernema carpocapsae</name>
    <name type="common">Entomopathogenic nematode</name>
    <dbReference type="NCBI Taxonomy" id="34508"/>
    <lineage>
        <taxon>Eukaryota</taxon>
        <taxon>Metazoa</taxon>
        <taxon>Ecdysozoa</taxon>
        <taxon>Nematoda</taxon>
        <taxon>Chromadorea</taxon>
        <taxon>Rhabditida</taxon>
        <taxon>Tylenchina</taxon>
        <taxon>Panagrolaimomorpha</taxon>
        <taxon>Strongyloidoidea</taxon>
        <taxon>Steinernematidae</taxon>
        <taxon>Steinernema</taxon>
    </lineage>
</organism>
<evidence type="ECO:0008006" key="9">
    <source>
        <dbReference type="Google" id="ProtNLM"/>
    </source>
</evidence>
<keyword evidence="3 6" id="KW-0812">Transmembrane</keyword>
<evidence type="ECO:0000256" key="3">
    <source>
        <dbReference type="ARBA" id="ARBA00022692"/>
    </source>
</evidence>
<sequence>MSGCLDQMMRCEVNFDLEGKRNAVASITSSVMFFAGWWLLIDTAAIYADNWTNVYIIITVASTIAMFMVNAVSNSQVRGQAMEEGLLGTKGARLWMMAAFCLSFSCLVAAIWVMFADYVLVKGDHSVWPGVALFLHNFLIFIASLVYKFGRTEELWG</sequence>
<evidence type="ECO:0000256" key="4">
    <source>
        <dbReference type="ARBA" id="ARBA00022989"/>
    </source>
</evidence>
<proteinExistence type="inferred from homology"/>
<evidence type="ECO:0000313" key="8">
    <source>
        <dbReference type="Proteomes" id="UP000298663"/>
    </source>
</evidence>
<gene>
    <name evidence="7" type="ORF">L596_008217</name>
</gene>
<feature type="transmembrane region" description="Helical" evidence="6">
    <location>
        <begin position="23"/>
        <end position="48"/>
    </location>
</feature>
<evidence type="ECO:0000256" key="2">
    <source>
        <dbReference type="ARBA" id="ARBA00005335"/>
    </source>
</evidence>
<reference evidence="7 8" key="1">
    <citation type="journal article" date="2015" name="Genome Biol.">
        <title>Comparative genomics of Steinernema reveals deeply conserved gene regulatory networks.</title>
        <authorList>
            <person name="Dillman A.R."/>
            <person name="Macchietto M."/>
            <person name="Porter C.F."/>
            <person name="Rogers A."/>
            <person name="Williams B."/>
            <person name="Antoshechkin I."/>
            <person name="Lee M.M."/>
            <person name="Goodwin Z."/>
            <person name="Lu X."/>
            <person name="Lewis E.E."/>
            <person name="Goodrich-Blair H."/>
            <person name="Stock S.P."/>
            <person name="Adams B.J."/>
            <person name="Sternberg P.W."/>
            <person name="Mortazavi A."/>
        </authorList>
    </citation>
    <scope>NUCLEOTIDE SEQUENCE [LARGE SCALE GENOMIC DNA]</scope>
    <source>
        <strain evidence="7 8">ALL</strain>
    </source>
</reference>
<dbReference type="Pfam" id="PF05255">
    <property type="entry name" value="UPF0220"/>
    <property type="match status" value="1"/>
</dbReference>
<dbReference type="Proteomes" id="UP000298663">
    <property type="component" value="Unassembled WGS sequence"/>
</dbReference>
<keyword evidence="4 6" id="KW-1133">Transmembrane helix</keyword>
<keyword evidence="5 6" id="KW-0472">Membrane</keyword>